<dbReference type="InterPro" id="IPR001451">
    <property type="entry name" value="Hexapep"/>
</dbReference>
<dbReference type="Pfam" id="PF00132">
    <property type="entry name" value="Hexapep"/>
    <property type="match status" value="1"/>
</dbReference>
<evidence type="ECO:0000256" key="4">
    <source>
        <dbReference type="ARBA" id="ARBA00022490"/>
    </source>
</evidence>
<dbReference type="GO" id="GO:0070840">
    <property type="term" value="F:dynein complex binding"/>
    <property type="evidence" value="ECO:0007669"/>
    <property type="project" value="TreeGrafter"/>
</dbReference>
<evidence type="ECO:0000256" key="1">
    <source>
        <dbReference type="ARBA" id="ARBA00004245"/>
    </source>
</evidence>
<dbReference type="GO" id="GO:0005869">
    <property type="term" value="C:dynactin complex"/>
    <property type="evidence" value="ECO:0007669"/>
    <property type="project" value="InterPro"/>
</dbReference>
<proteinExistence type="inferred from homology"/>
<keyword evidence="5" id="KW-0206">Cytoskeleton</keyword>
<dbReference type="EMBL" id="FMSP01000007">
    <property type="protein sequence ID" value="SCV71180.1"/>
    <property type="molecule type" value="Genomic_DNA"/>
</dbReference>
<evidence type="ECO:0000256" key="3">
    <source>
        <dbReference type="ARBA" id="ARBA00016573"/>
    </source>
</evidence>
<feature type="region of interest" description="Disordered" evidence="7">
    <location>
        <begin position="223"/>
        <end position="243"/>
    </location>
</feature>
<dbReference type="PANTHER" id="PTHR13072">
    <property type="entry name" value="DYNACTIN 6"/>
    <property type="match status" value="1"/>
</dbReference>
<evidence type="ECO:0000256" key="6">
    <source>
        <dbReference type="ARBA" id="ARBA00034687"/>
    </source>
</evidence>
<feature type="compositionally biased region" description="Low complexity" evidence="7">
    <location>
        <begin position="223"/>
        <end position="235"/>
    </location>
</feature>
<comment type="similarity">
    <text evidence="2">Belongs to the dynactin subunits 5/6 family. Dynactin subunit 6 subfamily.</text>
</comment>
<evidence type="ECO:0000256" key="7">
    <source>
        <dbReference type="SAM" id="MobiDB-lite"/>
    </source>
</evidence>
<name>A0A238FBF4_9BASI</name>
<feature type="region of interest" description="Disordered" evidence="7">
    <location>
        <begin position="135"/>
        <end position="195"/>
    </location>
</feature>
<reference evidence="9" key="1">
    <citation type="submission" date="2016-09" db="EMBL/GenBank/DDBJ databases">
        <authorList>
            <person name="Jeantristanb JTB J.-T."/>
            <person name="Ricardo R."/>
        </authorList>
    </citation>
    <scope>NUCLEOTIDE SEQUENCE [LARGE SCALE GENOMIC DNA]</scope>
</reference>
<dbReference type="OrthoDB" id="2355at2759"/>
<dbReference type="SUPFAM" id="SSF51161">
    <property type="entry name" value="Trimeric LpxA-like enzymes"/>
    <property type="match status" value="1"/>
</dbReference>
<dbReference type="AlphaFoldDB" id="A0A238FBF4"/>
<dbReference type="Gene3D" id="2.160.10.10">
    <property type="entry name" value="Hexapeptide repeat proteins"/>
    <property type="match status" value="1"/>
</dbReference>
<protein>
    <recommendedName>
        <fullName evidence="3">Dynactin subunit 6</fullName>
    </recommendedName>
</protein>
<accession>A0A238FBF4</accession>
<comment type="function">
    <text evidence="6">Part of the dynactin complex that activates the molecular motor dynein for ultra-processive transport along microtubules.</text>
</comment>
<keyword evidence="4" id="KW-0963">Cytoplasm</keyword>
<keyword evidence="9" id="KW-1185">Reference proteome</keyword>
<comment type="subcellular location">
    <subcellularLocation>
        <location evidence="1">Cytoplasm</location>
        <location evidence="1">Cytoskeleton</location>
    </subcellularLocation>
</comment>
<dbReference type="Proteomes" id="UP000198372">
    <property type="component" value="Unassembled WGS sequence"/>
</dbReference>
<dbReference type="PANTHER" id="PTHR13072:SF0">
    <property type="entry name" value="DYNACTIN SUBUNIT 6"/>
    <property type="match status" value="1"/>
</dbReference>
<evidence type="ECO:0000256" key="2">
    <source>
        <dbReference type="ARBA" id="ARBA00007719"/>
    </source>
</evidence>
<evidence type="ECO:0000313" key="9">
    <source>
        <dbReference type="Proteomes" id="UP000198372"/>
    </source>
</evidence>
<dbReference type="GO" id="GO:0007052">
    <property type="term" value="P:mitotic spindle organization"/>
    <property type="evidence" value="ECO:0007669"/>
    <property type="project" value="TreeGrafter"/>
</dbReference>
<evidence type="ECO:0000313" key="8">
    <source>
        <dbReference type="EMBL" id="SCV71180.1"/>
    </source>
</evidence>
<feature type="compositionally biased region" description="Basic and acidic residues" evidence="7">
    <location>
        <begin position="145"/>
        <end position="156"/>
    </location>
</feature>
<sequence length="243" mass="26570">MVDTKDKDKDSFKIGSKCVIVQDCCVIHPRATIFALSGPIHIGDNNILEEMVIVINRSKSPMIIGNDNHFQVASRKLNPQRGLSIKEDGIESPSIGSNNVFSPRCRVVHSVTIGSNSHIGAGCVVLASPFPTFIPRPNPTQTRAMSEEDKLSKRDPQIPLPTSSPSRPLHHLPDSTEIFGSESRRRIGSTQGSGQAKAFHAKHLMYLRETLVKYHKLKIFPPGSVASSNANVGSSKEGDKRDE</sequence>
<organism evidence="8 9">
    <name type="scientific">Microbotryum intermedium</name>
    <dbReference type="NCBI Taxonomy" id="269621"/>
    <lineage>
        <taxon>Eukaryota</taxon>
        <taxon>Fungi</taxon>
        <taxon>Dikarya</taxon>
        <taxon>Basidiomycota</taxon>
        <taxon>Pucciniomycotina</taxon>
        <taxon>Microbotryomycetes</taxon>
        <taxon>Microbotryales</taxon>
        <taxon>Microbotryaceae</taxon>
        <taxon>Microbotryum</taxon>
    </lineage>
</organism>
<evidence type="ECO:0000256" key="5">
    <source>
        <dbReference type="ARBA" id="ARBA00023212"/>
    </source>
</evidence>
<gene>
    <name evidence="8" type="ORF">BQ2448_2768</name>
</gene>
<dbReference type="InterPro" id="IPR027777">
    <property type="entry name" value="DCTN6"/>
</dbReference>
<dbReference type="InterPro" id="IPR011004">
    <property type="entry name" value="Trimer_LpxA-like_sf"/>
</dbReference>
<dbReference type="STRING" id="269621.A0A238FBF4"/>